<evidence type="ECO:0000313" key="1">
    <source>
        <dbReference type="EMBL" id="KIW31567.1"/>
    </source>
</evidence>
<dbReference type="OrthoDB" id="4540681at2759"/>
<organism evidence="1 2">
    <name type="scientific">Cladophialophora immunda</name>
    <dbReference type="NCBI Taxonomy" id="569365"/>
    <lineage>
        <taxon>Eukaryota</taxon>
        <taxon>Fungi</taxon>
        <taxon>Dikarya</taxon>
        <taxon>Ascomycota</taxon>
        <taxon>Pezizomycotina</taxon>
        <taxon>Eurotiomycetes</taxon>
        <taxon>Chaetothyriomycetidae</taxon>
        <taxon>Chaetothyriales</taxon>
        <taxon>Herpotrichiellaceae</taxon>
        <taxon>Cladophialophora</taxon>
    </lineage>
</organism>
<dbReference type="RefSeq" id="XP_016251783.1">
    <property type="nucleotide sequence ID" value="XM_016389881.1"/>
</dbReference>
<evidence type="ECO:0000313" key="2">
    <source>
        <dbReference type="Proteomes" id="UP000054466"/>
    </source>
</evidence>
<name>A0A0D2B1S3_9EURO</name>
<dbReference type="STRING" id="569365.A0A0D2B1S3"/>
<protein>
    <submittedName>
        <fullName evidence="1">Uncharacterized protein</fullName>
    </submittedName>
</protein>
<proteinExistence type="predicted"/>
<dbReference type="GeneID" id="27342397"/>
<dbReference type="HOGENOM" id="CLU_013539_1_0_1"/>
<reference evidence="1 2" key="1">
    <citation type="submission" date="2015-01" db="EMBL/GenBank/DDBJ databases">
        <title>The Genome Sequence of Cladophialophora immunda CBS83496.</title>
        <authorList>
            <consortium name="The Broad Institute Genomics Platform"/>
            <person name="Cuomo C."/>
            <person name="de Hoog S."/>
            <person name="Gorbushina A."/>
            <person name="Stielow B."/>
            <person name="Teixiera M."/>
            <person name="Abouelleil A."/>
            <person name="Chapman S.B."/>
            <person name="Priest M."/>
            <person name="Young S.K."/>
            <person name="Wortman J."/>
            <person name="Nusbaum C."/>
            <person name="Birren B."/>
        </authorList>
    </citation>
    <scope>NUCLEOTIDE SEQUENCE [LARGE SCALE GENOMIC DNA]</scope>
    <source>
        <strain evidence="1 2">CBS 83496</strain>
    </source>
</reference>
<gene>
    <name evidence="1" type="ORF">PV07_03203</name>
</gene>
<dbReference type="EMBL" id="KN847041">
    <property type="protein sequence ID" value="KIW31567.1"/>
    <property type="molecule type" value="Genomic_DNA"/>
</dbReference>
<dbReference type="AlphaFoldDB" id="A0A0D2B1S3"/>
<keyword evidence="2" id="KW-1185">Reference proteome</keyword>
<dbReference type="Proteomes" id="UP000054466">
    <property type="component" value="Unassembled WGS sequence"/>
</dbReference>
<sequence length="728" mass="79054">MSSTSGRELAMTQLFSNSGSLDWVALSRMQYSASVAVLGRPAGAGIDSLTAAFGQAMCSAIPLGVHGEKVLQDAMNRLTYCPSSGELIWFGVGVRHVLRDLVQTAQGSALVALCAALCEGCTTGVSGLVLYEVSKLLEAPGELRPSFSQWRALTTVAAGVFSHTGLGLHINQFMMLSGLAQGVDNGAGHPTDLARVILALGRLVQGSYETIYVQGGIACSWIAAWAVFILGLRVKVLSSEGQLIFATHGGGAAGSQIVITFQRPETFETAVQCTGHTITGGRVKLSSMLRDTFGGEIAELLNGSTPSTCMEGRLSTLHCLSSTNTSWDPSTEARTLFAKVIASGTALILGTTTIYHCFNDHVGFLSWLTNTMTELKPLMSLMIDFSRGHISNLQVDQGYDKYISAVEELTGICPCDGCLLPQLILDTPLHPTYKGIMGFYLAMSDSEFRGYTYLSDTARNMHVFKVRDLALVNKLPECSALFGSNISLPANNTELCAFSDGAMFYYVETLREPTDRIEHATRIHVGAGSIQCGSKLYNFVSGRIPIEAVHRYPAHHVTRNGPIDLLNQDTTSPELALQAMVRKSIGSLAFWYRVSCRQGKMTFSPSRLVEKLAEARAYLLPLDNPYSGPEGRSILDGKECVMVHGEGRAPPLHENEVILRPLRSNLLGRCVVIASSEGQYIALVKNDDEFAGFKRFWLSRIKENDSRLRAIDRDPAFHPSWRGLELIS</sequence>
<dbReference type="VEuPathDB" id="FungiDB:PV07_03203"/>
<accession>A0A0D2B1S3</accession>